<dbReference type="AlphaFoldDB" id="A0A1T4YLZ9"/>
<accession>A0A1T4YLZ9</accession>
<name>A0A1T4YLZ9_9MICO</name>
<reference evidence="2" key="1">
    <citation type="submission" date="2017-02" db="EMBL/GenBank/DDBJ databases">
        <authorList>
            <person name="Varghese N."/>
            <person name="Submissions S."/>
        </authorList>
    </citation>
    <scope>NUCLEOTIDE SEQUENCE [LARGE SCALE GENOMIC DNA]</scope>
    <source>
        <strain evidence="2">VKM Ac-2052</strain>
    </source>
</reference>
<evidence type="ECO:0000313" key="2">
    <source>
        <dbReference type="Proteomes" id="UP000189735"/>
    </source>
</evidence>
<organism evidence="1 2">
    <name type="scientific">Agreia bicolorata</name>
    <dbReference type="NCBI Taxonomy" id="110935"/>
    <lineage>
        <taxon>Bacteria</taxon>
        <taxon>Bacillati</taxon>
        <taxon>Actinomycetota</taxon>
        <taxon>Actinomycetes</taxon>
        <taxon>Micrococcales</taxon>
        <taxon>Microbacteriaceae</taxon>
        <taxon>Agreia</taxon>
    </lineage>
</organism>
<dbReference type="RefSeq" id="WP_078715483.1">
    <property type="nucleotide sequence ID" value="NZ_FUYG01000013.1"/>
</dbReference>
<evidence type="ECO:0000313" key="1">
    <source>
        <dbReference type="EMBL" id="SKB02730.1"/>
    </source>
</evidence>
<sequence>MTSPSLSWLPDRHLGVAATLAHADELIEQVGELSQQYLSQPELISFTNVPVGPNIRTTVKGVAPVPRRLALVVADALVTLRAAVEHTLYTEVEFLNGEALTARAARLIEMPACTSYGDFADWLKKRVKNGPETLKSGSELVRRIESLQPFQRTVRPELHPMATLAAHTNNAKHRTPAVTAARLMGMIRDGAVPRSISNLPGRSDGPIRVGEVITELPLGVIVPATLYPTVSINRPGTDEWPILMNELSEIASWVRNYAVPRLITGDENVRDALPAWYDIGVGHEDERAAISTGRHGSASERNKVRLGAITARDSLIQVLLPLDGVPALNDLTAWLEQMSDGEVIQRVSTFKVGDPADMNLLQTNFHVVVDLLSEAQEFAASRASESR</sequence>
<proteinExistence type="predicted"/>
<dbReference type="Proteomes" id="UP000189735">
    <property type="component" value="Unassembled WGS sequence"/>
</dbReference>
<gene>
    <name evidence="1" type="ORF">SAMN06295879_3571</name>
</gene>
<protein>
    <submittedName>
        <fullName evidence="1">Uncharacterized protein</fullName>
    </submittedName>
</protein>
<dbReference type="EMBL" id="FUYG01000013">
    <property type="protein sequence ID" value="SKB02730.1"/>
    <property type="molecule type" value="Genomic_DNA"/>
</dbReference>